<dbReference type="Gene3D" id="3.50.50.60">
    <property type="entry name" value="FAD/NAD(P)-binding domain"/>
    <property type="match status" value="1"/>
</dbReference>
<evidence type="ECO:0000259" key="2">
    <source>
        <dbReference type="Pfam" id="PF01266"/>
    </source>
</evidence>
<proteinExistence type="predicted"/>
<evidence type="ECO:0000313" key="3">
    <source>
        <dbReference type="EMBL" id="MET2830074.1"/>
    </source>
</evidence>
<protein>
    <submittedName>
        <fullName evidence="3">FAD-binding oxidoreductase</fullName>
        <ecNumber evidence="3">1.-.-.-</ecNumber>
    </submittedName>
</protein>
<dbReference type="EMBL" id="JBEWSZ010000001">
    <property type="protein sequence ID" value="MET2830074.1"/>
    <property type="molecule type" value="Genomic_DNA"/>
</dbReference>
<keyword evidence="1 3" id="KW-0560">Oxidoreductase</keyword>
<accession>A0ABV2DJM3</accession>
<comment type="caution">
    <text evidence="3">The sequence shown here is derived from an EMBL/GenBank/DDBJ whole genome shotgun (WGS) entry which is preliminary data.</text>
</comment>
<name>A0ABV2DJM3_9HYPH</name>
<dbReference type="InterPro" id="IPR036188">
    <property type="entry name" value="FAD/NAD-bd_sf"/>
</dbReference>
<evidence type="ECO:0000313" key="4">
    <source>
        <dbReference type="Proteomes" id="UP001548832"/>
    </source>
</evidence>
<dbReference type="Gene3D" id="3.30.9.10">
    <property type="entry name" value="D-Amino Acid Oxidase, subunit A, domain 2"/>
    <property type="match status" value="1"/>
</dbReference>
<sequence length="388" mass="41984">MRYDIVIIGGAIVGSSVAYYLREEGFSGSIALIERDPQFAHAATTLSMASIRQQFSIPENIRLSQFTLKLFRRLKEEFGTDADIGFREGGYLILAGENGLPILKANHDAQIAEGADIVLEDAEQLTRRFAWLSTEGISAGAYGRTGEGWFDAHAMLMLFRKALRDKNVDFLAASVTGIERQGDHVTGVILGNGETLEAGIVVNAAGPNAGKVAGMAGLALPVEPRKRNVFVFEAREKYADMPLLVDPSGIYVRPEGSVYLTGGAEPEEGDGPADPADFEPDWPLFEEVIWPVLATRIPAFEAIKPTRAWAGHYDYNTLDQNAVVGPHPQVGNFIFANGFSGHGLQQAPAVGKALAELIVHGGYRTVDCSAFGYSRVAEGRAFRELNVI</sequence>
<evidence type="ECO:0000256" key="1">
    <source>
        <dbReference type="ARBA" id="ARBA00023002"/>
    </source>
</evidence>
<keyword evidence="4" id="KW-1185">Reference proteome</keyword>
<dbReference type="PANTHER" id="PTHR13847:SF287">
    <property type="entry name" value="FAD-DEPENDENT OXIDOREDUCTASE DOMAIN-CONTAINING PROTEIN 1"/>
    <property type="match status" value="1"/>
</dbReference>
<dbReference type="SUPFAM" id="SSF51905">
    <property type="entry name" value="FAD/NAD(P)-binding domain"/>
    <property type="match status" value="1"/>
</dbReference>
<reference evidence="3 4" key="1">
    <citation type="submission" date="2024-06" db="EMBL/GenBank/DDBJ databases">
        <authorList>
            <person name="Kim D.-U."/>
        </authorList>
    </citation>
    <scope>NUCLEOTIDE SEQUENCE [LARGE SCALE GENOMIC DNA]</scope>
    <source>
        <strain evidence="3 4">KACC15460</strain>
    </source>
</reference>
<gene>
    <name evidence="3" type="ORF">ABVQ20_24150</name>
</gene>
<feature type="domain" description="FAD dependent oxidoreductase" evidence="2">
    <location>
        <begin position="4"/>
        <end position="357"/>
    </location>
</feature>
<dbReference type="Pfam" id="PF01266">
    <property type="entry name" value="DAO"/>
    <property type="match status" value="1"/>
</dbReference>
<dbReference type="GO" id="GO:0016491">
    <property type="term" value="F:oxidoreductase activity"/>
    <property type="evidence" value="ECO:0007669"/>
    <property type="project" value="UniProtKB-KW"/>
</dbReference>
<dbReference type="Proteomes" id="UP001548832">
    <property type="component" value="Unassembled WGS sequence"/>
</dbReference>
<dbReference type="EC" id="1.-.-.-" evidence="3"/>
<dbReference type="RefSeq" id="WP_354461981.1">
    <property type="nucleotide sequence ID" value="NZ_JBEWSZ010000001.1"/>
</dbReference>
<dbReference type="InterPro" id="IPR006076">
    <property type="entry name" value="FAD-dep_OxRdtase"/>
</dbReference>
<organism evidence="3 4">
    <name type="scientific">Mesorhizobium shangrilense</name>
    <dbReference type="NCBI Taxonomy" id="460060"/>
    <lineage>
        <taxon>Bacteria</taxon>
        <taxon>Pseudomonadati</taxon>
        <taxon>Pseudomonadota</taxon>
        <taxon>Alphaproteobacteria</taxon>
        <taxon>Hyphomicrobiales</taxon>
        <taxon>Phyllobacteriaceae</taxon>
        <taxon>Mesorhizobium</taxon>
    </lineage>
</organism>
<dbReference type="PANTHER" id="PTHR13847">
    <property type="entry name" value="SARCOSINE DEHYDROGENASE-RELATED"/>
    <property type="match status" value="1"/>
</dbReference>